<dbReference type="CDD" id="cd03809">
    <property type="entry name" value="GT4_MtfB-like"/>
    <property type="match status" value="1"/>
</dbReference>
<keyword evidence="1" id="KW-0808">Transferase</keyword>
<dbReference type="SUPFAM" id="SSF53756">
    <property type="entry name" value="UDP-Glycosyltransferase/glycogen phosphorylase"/>
    <property type="match status" value="1"/>
</dbReference>
<evidence type="ECO:0000313" key="4">
    <source>
        <dbReference type="Proteomes" id="UP001597461"/>
    </source>
</evidence>
<dbReference type="PANTHER" id="PTHR46401">
    <property type="entry name" value="GLYCOSYLTRANSFERASE WBBK-RELATED"/>
    <property type="match status" value="1"/>
</dbReference>
<dbReference type="RefSeq" id="WP_379080931.1">
    <property type="nucleotide sequence ID" value="NZ_JBHULL010000014.1"/>
</dbReference>
<reference evidence="4" key="1">
    <citation type="journal article" date="2019" name="Int. J. Syst. Evol. Microbiol.">
        <title>The Global Catalogue of Microorganisms (GCM) 10K type strain sequencing project: providing services to taxonomists for standard genome sequencing and annotation.</title>
        <authorList>
            <consortium name="The Broad Institute Genomics Platform"/>
            <consortium name="The Broad Institute Genome Sequencing Center for Infectious Disease"/>
            <person name="Wu L."/>
            <person name="Ma J."/>
        </authorList>
    </citation>
    <scope>NUCLEOTIDE SEQUENCE [LARGE SCALE GENOMIC DNA]</scope>
    <source>
        <strain evidence="4">KCTC 42866</strain>
    </source>
</reference>
<accession>A0ABW5MLJ8</accession>
<dbReference type="Proteomes" id="UP001597461">
    <property type="component" value="Unassembled WGS sequence"/>
</dbReference>
<organism evidence="3 4">
    <name type="scientific">Pedobacter vanadiisoli</name>
    <dbReference type="NCBI Taxonomy" id="1761975"/>
    <lineage>
        <taxon>Bacteria</taxon>
        <taxon>Pseudomonadati</taxon>
        <taxon>Bacteroidota</taxon>
        <taxon>Sphingobacteriia</taxon>
        <taxon>Sphingobacteriales</taxon>
        <taxon>Sphingobacteriaceae</taxon>
        <taxon>Pedobacter</taxon>
    </lineage>
</organism>
<keyword evidence="4" id="KW-1185">Reference proteome</keyword>
<dbReference type="InterPro" id="IPR001296">
    <property type="entry name" value="Glyco_trans_1"/>
</dbReference>
<dbReference type="Gene3D" id="3.40.50.2000">
    <property type="entry name" value="Glycogen Phosphorylase B"/>
    <property type="match status" value="2"/>
</dbReference>
<name>A0ABW5MLJ8_9SPHI</name>
<gene>
    <name evidence="3" type="ORF">ACFSR6_16875</name>
</gene>
<evidence type="ECO:0000256" key="1">
    <source>
        <dbReference type="ARBA" id="ARBA00022679"/>
    </source>
</evidence>
<dbReference type="Pfam" id="PF00534">
    <property type="entry name" value="Glycos_transf_1"/>
    <property type="match status" value="1"/>
</dbReference>
<feature type="domain" description="Glycosyl transferase family 1" evidence="2">
    <location>
        <begin position="175"/>
        <end position="323"/>
    </location>
</feature>
<protein>
    <submittedName>
        <fullName evidence="3">Glycosyltransferase family 4 protein</fullName>
    </submittedName>
</protein>
<dbReference type="PANTHER" id="PTHR46401:SF2">
    <property type="entry name" value="GLYCOSYLTRANSFERASE WBBK-RELATED"/>
    <property type="match status" value="1"/>
</dbReference>
<dbReference type="EMBL" id="JBHULL010000014">
    <property type="protein sequence ID" value="MFD2584180.1"/>
    <property type="molecule type" value="Genomic_DNA"/>
</dbReference>
<sequence length="357" mass="40440">MIYINGRFLGQRTTGVQRFALEIVKKLILIDNSIRIIVPKEFATSLSSQVKQEFLSNLIFWGKGNGLIWEQVILPFYPKKSKSVLLNLCNSAPILWASKLTCIHDMSYRANPQWFSKEFRNYYAFLIPLIAKTSKRILTVSEFSKSEIIKYLGISECKIKVVYNACADIFRNESFPSNKLYQTKTIVFVGSIEPRKNLISLLKAFSKNLSPDIKLVIVGSKNSNTFNSAGTEELNDSRITWEQSCTDQDLKEIYLKSDILINCSLYEGFGVPIIEAANNGCILALSDIPSFREIAGDSAVYFDPLNIDDIGFTIARLTSDSTQNLALLGKKTYQNLSNKYSWERSAVSIYEILKINF</sequence>
<proteinExistence type="predicted"/>
<evidence type="ECO:0000313" key="3">
    <source>
        <dbReference type="EMBL" id="MFD2584180.1"/>
    </source>
</evidence>
<comment type="caution">
    <text evidence="3">The sequence shown here is derived from an EMBL/GenBank/DDBJ whole genome shotgun (WGS) entry which is preliminary data.</text>
</comment>
<evidence type="ECO:0000259" key="2">
    <source>
        <dbReference type="Pfam" id="PF00534"/>
    </source>
</evidence>